<evidence type="ECO:0000256" key="5">
    <source>
        <dbReference type="ARBA" id="ARBA00022755"/>
    </source>
</evidence>
<dbReference type="CDD" id="cd01080">
    <property type="entry name" value="NAD_bind_m-THF_DH_Cyclohyd"/>
    <property type="match status" value="1"/>
</dbReference>
<dbReference type="EC" id="3.5.4.9" evidence="12"/>
<keyword evidence="3 12" id="KW-0554">One-carbon metabolism</keyword>
<dbReference type="FunFam" id="3.40.50.720:FF:000189">
    <property type="entry name" value="Bifunctional protein FolD"/>
    <property type="match status" value="1"/>
</dbReference>
<dbReference type="GO" id="GO:0004488">
    <property type="term" value="F:methylenetetrahydrofolate dehydrogenase (NADP+) activity"/>
    <property type="evidence" value="ECO:0007669"/>
    <property type="project" value="UniProtKB-UniRule"/>
</dbReference>
<evidence type="ECO:0000256" key="12">
    <source>
        <dbReference type="HAMAP-Rule" id="MF_01576"/>
    </source>
</evidence>
<comment type="subunit">
    <text evidence="2 12">Homodimer.</text>
</comment>
<proteinExistence type="inferred from homology"/>
<evidence type="ECO:0000256" key="9">
    <source>
        <dbReference type="ARBA" id="ARBA00023102"/>
    </source>
</evidence>
<dbReference type="FunFam" id="3.40.50.10860:FF:000005">
    <property type="entry name" value="C-1-tetrahydrofolate synthase, cytoplasmic, putative"/>
    <property type="match status" value="1"/>
</dbReference>
<evidence type="ECO:0000256" key="8">
    <source>
        <dbReference type="ARBA" id="ARBA00023002"/>
    </source>
</evidence>
<dbReference type="Pfam" id="PF02882">
    <property type="entry name" value="THF_DHG_CYH_C"/>
    <property type="match status" value="1"/>
</dbReference>
<evidence type="ECO:0000259" key="13">
    <source>
        <dbReference type="Pfam" id="PF00763"/>
    </source>
</evidence>
<gene>
    <name evidence="12" type="primary">folD</name>
    <name evidence="15" type="ORF">SAMN02745704_02811</name>
</gene>
<name>A0A1T4Y5J0_9BACT</name>
<dbReference type="InterPro" id="IPR020867">
    <property type="entry name" value="THF_DH/CycHdrlase_CS"/>
</dbReference>
<dbReference type="GO" id="GO:0006164">
    <property type="term" value="P:purine nucleotide biosynthetic process"/>
    <property type="evidence" value="ECO:0007669"/>
    <property type="project" value="UniProtKB-KW"/>
</dbReference>
<dbReference type="STRING" id="1121449.SAMN02745704_02811"/>
<comment type="similarity">
    <text evidence="12">Belongs to the tetrahydrofolate dehydrogenase/cyclohydrolase family.</text>
</comment>
<dbReference type="InterPro" id="IPR020631">
    <property type="entry name" value="THF_DH/CycHdrlase_NAD-bd_dom"/>
</dbReference>
<evidence type="ECO:0000313" key="16">
    <source>
        <dbReference type="Proteomes" id="UP000190027"/>
    </source>
</evidence>
<dbReference type="GO" id="GO:0009086">
    <property type="term" value="P:methionine biosynthetic process"/>
    <property type="evidence" value="ECO:0007669"/>
    <property type="project" value="UniProtKB-KW"/>
</dbReference>
<dbReference type="PROSITE" id="PS00767">
    <property type="entry name" value="THF_DHG_CYH_2"/>
    <property type="match status" value="1"/>
</dbReference>
<dbReference type="NCBIfam" id="NF008058">
    <property type="entry name" value="PRK10792.1"/>
    <property type="match status" value="1"/>
</dbReference>
<evidence type="ECO:0000256" key="11">
    <source>
        <dbReference type="ARBA" id="ARBA00023268"/>
    </source>
</evidence>
<dbReference type="GO" id="GO:0000105">
    <property type="term" value="P:L-histidine biosynthetic process"/>
    <property type="evidence" value="ECO:0007669"/>
    <property type="project" value="UniProtKB-KW"/>
</dbReference>
<dbReference type="InterPro" id="IPR046346">
    <property type="entry name" value="Aminoacid_DH-like_N_sf"/>
</dbReference>
<comment type="caution">
    <text evidence="12">Lacks conserved residue(s) required for the propagation of feature annotation.</text>
</comment>
<feature type="domain" description="Tetrahydrofolate dehydrogenase/cyclohydrolase NAD(P)-binding" evidence="14">
    <location>
        <begin position="139"/>
        <end position="284"/>
    </location>
</feature>
<dbReference type="SUPFAM" id="SSF53223">
    <property type="entry name" value="Aminoacid dehydrogenase-like, N-terminal domain"/>
    <property type="match status" value="1"/>
</dbReference>
<keyword evidence="10 12" id="KW-0486">Methionine biosynthesis</keyword>
<dbReference type="Gene3D" id="3.40.50.720">
    <property type="entry name" value="NAD(P)-binding Rossmann-like Domain"/>
    <property type="match status" value="1"/>
</dbReference>
<comment type="function">
    <text evidence="12">Catalyzes the oxidation of 5,10-methylenetetrahydrofolate to 5,10-methenyltetrahydrofolate and then the hydrolysis of 5,10-methenyltetrahydrofolate to 10-formyltetrahydrofolate.</text>
</comment>
<feature type="binding site" evidence="12">
    <location>
        <begin position="165"/>
        <end position="167"/>
    </location>
    <ligand>
        <name>NADP(+)</name>
        <dbReference type="ChEBI" id="CHEBI:58349"/>
    </ligand>
</feature>
<dbReference type="AlphaFoldDB" id="A0A1T4Y5J0"/>
<dbReference type="GO" id="GO:0004477">
    <property type="term" value="F:methenyltetrahydrofolate cyclohydrolase activity"/>
    <property type="evidence" value="ECO:0007669"/>
    <property type="project" value="UniProtKB-UniRule"/>
</dbReference>
<keyword evidence="11 12" id="KW-0511">Multifunctional enzyme</keyword>
<keyword evidence="4 12" id="KW-0028">Amino-acid biosynthesis</keyword>
<organism evidence="15 16">
    <name type="scientific">Paucidesulfovibrio gracilis DSM 16080</name>
    <dbReference type="NCBI Taxonomy" id="1121449"/>
    <lineage>
        <taxon>Bacteria</taxon>
        <taxon>Pseudomonadati</taxon>
        <taxon>Thermodesulfobacteriota</taxon>
        <taxon>Desulfovibrionia</taxon>
        <taxon>Desulfovibrionales</taxon>
        <taxon>Desulfovibrionaceae</taxon>
        <taxon>Paucidesulfovibrio</taxon>
    </lineage>
</organism>
<dbReference type="PANTHER" id="PTHR48099:SF5">
    <property type="entry name" value="C-1-TETRAHYDROFOLATE SYNTHASE, CYTOPLASMIC"/>
    <property type="match status" value="1"/>
</dbReference>
<comment type="catalytic activity">
    <reaction evidence="12">
        <text>(6R)-5,10-methylene-5,6,7,8-tetrahydrofolate + NADP(+) = (6R)-5,10-methenyltetrahydrofolate + NADPH</text>
        <dbReference type="Rhea" id="RHEA:22812"/>
        <dbReference type="ChEBI" id="CHEBI:15636"/>
        <dbReference type="ChEBI" id="CHEBI:57455"/>
        <dbReference type="ChEBI" id="CHEBI:57783"/>
        <dbReference type="ChEBI" id="CHEBI:58349"/>
        <dbReference type="EC" id="1.5.1.5"/>
    </reaction>
</comment>
<dbReference type="SUPFAM" id="SSF51735">
    <property type="entry name" value="NAD(P)-binding Rossmann-fold domains"/>
    <property type="match status" value="1"/>
</dbReference>
<dbReference type="RefSeq" id="WP_078718352.1">
    <property type="nucleotide sequence ID" value="NZ_FUYC01000031.1"/>
</dbReference>
<comment type="pathway">
    <text evidence="1 12">One-carbon metabolism; tetrahydrofolate interconversion.</text>
</comment>
<keyword evidence="8 12" id="KW-0560">Oxidoreductase</keyword>
<evidence type="ECO:0000256" key="4">
    <source>
        <dbReference type="ARBA" id="ARBA00022605"/>
    </source>
</evidence>
<evidence type="ECO:0000256" key="1">
    <source>
        <dbReference type="ARBA" id="ARBA00004777"/>
    </source>
</evidence>
<dbReference type="EC" id="1.5.1.5" evidence="12"/>
<keyword evidence="6 12" id="KW-0378">Hydrolase</keyword>
<dbReference type="InterPro" id="IPR000672">
    <property type="entry name" value="THF_DH/CycHdrlase"/>
</dbReference>
<dbReference type="UniPathway" id="UPA00193"/>
<dbReference type="Pfam" id="PF00763">
    <property type="entry name" value="THF_DHG_CYH"/>
    <property type="match status" value="1"/>
</dbReference>
<evidence type="ECO:0000256" key="2">
    <source>
        <dbReference type="ARBA" id="ARBA00011738"/>
    </source>
</evidence>
<dbReference type="GO" id="GO:0005829">
    <property type="term" value="C:cytosol"/>
    <property type="evidence" value="ECO:0007669"/>
    <property type="project" value="TreeGrafter"/>
</dbReference>
<dbReference type="InterPro" id="IPR036291">
    <property type="entry name" value="NAD(P)-bd_dom_sf"/>
</dbReference>
<protein>
    <recommendedName>
        <fullName evidence="12">Bifunctional protein FolD</fullName>
    </recommendedName>
    <domain>
        <recommendedName>
            <fullName evidence="12">Methylenetetrahydrofolate dehydrogenase</fullName>
            <ecNumber evidence="12">1.5.1.5</ecNumber>
        </recommendedName>
    </domain>
    <domain>
        <recommendedName>
            <fullName evidence="12">Methenyltetrahydrofolate cyclohydrolase</fullName>
            <ecNumber evidence="12">3.5.4.9</ecNumber>
        </recommendedName>
    </domain>
</protein>
<sequence>MTTILDGKQTAATIRAEVREEVAALQAEHGRAPGLAVILVGEDPASQVYVRNKERACAEAGVVSMPHKLAADTDQPTLEQLIRDLNADPAVDGILLQLPLPKGLDSQKLLDMIDPDKDVDGFHPVSVGRLALGLPGFRSCTPAGVMELLSRYDIDPAGKKAVIVGRSNIVGKPLALLLMQGWKGGNATVEVCHTRTPDLKKECLDADIVIAAVGVPGLVTGEMIRPGAVVVDVGINRTDEGLRGDVDFASAREKASAITPVPGGVGPMTIAMLLKNTIQAFKLHQGID</sequence>
<keyword evidence="5 12" id="KW-0658">Purine biosynthesis</keyword>
<dbReference type="EMBL" id="FUYC01000031">
    <property type="protein sequence ID" value="SKA97104.1"/>
    <property type="molecule type" value="Genomic_DNA"/>
</dbReference>
<keyword evidence="16" id="KW-1185">Reference proteome</keyword>
<reference evidence="15 16" key="1">
    <citation type="submission" date="2017-02" db="EMBL/GenBank/DDBJ databases">
        <authorList>
            <person name="Peterson S.W."/>
        </authorList>
    </citation>
    <scope>NUCLEOTIDE SEQUENCE [LARGE SCALE GENOMIC DNA]</scope>
    <source>
        <strain evidence="15 16">DSM 16080</strain>
    </source>
</reference>
<feature type="domain" description="Tetrahydrofolate dehydrogenase/cyclohydrolase catalytic" evidence="13">
    <location>
        <begin position="5"/>
        <end position="120"/>
    </location>
</feature>
<dbReference type="PANTHER" id="PTHR48099">
    <property type="entry name" value="C-1-TETRAHYDROFOLATE SYNTHASE, CYTOPLASMIC-RELATED"/>
    <property type="match status" value="1"/>
</dbReference>
<evidence type="ECO:0000256" key="6">
    <source>
        <dbReference type="ARBA" id="ARBA00022801"/>
    </source>
</evidence>
<accession>A0A1T4Y5J0</accession>
<dbReference type="Gene3D" id="3.40.50.10860">
    <property type="entry name" value="Leucine Dehydrogenase, chain A, domain 1"/>
    <property type="match status" value="1"/>
</dbReference>
<dbReference type="HAMAP" id="MF_01576">
    <property type="entry name" value="THF_DHG_CYH"/>
    <property type="match status" value="1"/>
</dbReference>
<evidence type="ECO:0000259" key="14">
    <source>
        <dbReference type="Pfam" id="PF02882"/>
    </source>
</evidence>
<dbReference type="OrthoDB" id="9803580at2"/>
<dbReference type="PRINTS" id="PR00085">
    <property type="entry name" value="THFDHDRGNASE"/>
</dbReference>
<evidence type="ECO:0000256" key="3">
    <source>
        <dbReference type="ARBA" id="ARBA00022563"/>
    </source>
</evidence>
<dbReference type="GO" id="GO:0035999">
    <property type="term" value="P:tetrahydrofolate interconversion"/>
    <property type="evidence" value="ECO:0007669"/>
    <property type="project" value="UniProtKB-UniRule"/>
</dbReference>
<comment type="catalytic activity">
    <reaction evidence="12">
        <text>(6R)-5,10-methenyltetrahydrofolate + H2O = (6R)-10-formyltetrahydrofolate + H(+)</text>
        <dbReference type="Rhea" id="RHEA:23700"/>
        <dbReference type="ChEBI" id="CHEBI:15377"/>
        <dbReference type="ChEBI" id="CHEBI:15378"/>
        <dbReference type="ChEBI" id="CHEBI:57455"/>
        <dbReference type="ChEBI" id="CHEBI:195366"/>
        <dbReference type="EC" id="3.5.4.9"/>
    </reaction>
</comment>
<keyword evidence="9 12" id="KW-0368">Histidine biosynthesis</keyword>
<keyword evidence="7 12" id="KW-0521">NADP</keyword>
<dbReference type="InterPro" id="IPR020630">
    <property type="entry name" value="THF_DH/CycHdrlase_cat_dom"/>
</dbReference>
<dbReference type="Proteomes" id="UP000190027">
    <property type="component" value="Unassembled WGS sequence"/>
</dbReference>
<dbReference type="NCBIfam" id="NF010781">
    <property type="entry name" value="PRK14184.1"/>
    <property type="match status" value="1"/>
</dbReference>
<evidence type="ECO:0000313" key="15">
    <source>
        <dbReference type="EMBL" id="SKA97104.1"/>
    </source>
</evidence>
<evidence type="ECO:0000256" key="10">
    <source>
        <dbReference type="ARBA" id="ARBA00023167"/>
    </source>
</evidence>
<dbReference type="NCBIfam" id="NF010783">
    <property type="entry name" value="PRK14186.1"/>
    <property type="match status" value="1"/>
</dbReference>
<evidence type="ECO:0000256" key="7">
    <source>
        <dbReference type="ARBA" id="ARBA00022857"/>
    </source>
</evidence>
<feature type="binding site" evidence="12">
    <location>
        <position position="235"/>
    </location>
    <ligand>
        <name>NADP(+)</name>
        <dbReference type="ChEBI" id="CHEBI:58349"/>
    </ligand>
</feature>